<name>A0ABQ8S7P8_PERAM</name>
<dbReference type="PANTHER" id="PTHR46114:SF1">
    <property type="entry name" value="ZAD DOMAIN-CONTAINING PROTEIN"/>
    <property type="match status" value="1"/>
</dbReference>
<comment type="caution">
    <text evidence="1">The sequence shown here is derived from an EMBL/GenBank/DDBJ whole genome shotgun (WGS) entry which is preliminary data.</text>
</comment>
<reference evidence="1 2" key="1">
    <citation type="journal article" date="2022" name="Allergy">
        <title>Genome assembly and annotation of Periplaneta americana reveal a comprehensive cockroach allergen profile.</title>
        <authorList>
            <person name="Wang L."/>
            <person name="Xiong Q."/>
            <person name="Saelim N."/>
            <person name="Wang L."/>
            <person name="Nong W."/>
            <person name="Wan A.T."/>
            <person name="Shi M."/>
            <person name="Liu X."/>
            <person name="Cao Q."/>
            <person name="Hui J.H.L."/>
            <person name="Sookrung N."/>
            <person name="Leung T.F."/>
            <person name="Tungtrongchitr A."/>
            <person name="Tsui S.K.W."/>
        </authorList>
    </citation>
    <scope>NUCLEOTIDE SEQUENCE [LARGE SCALE GENOMIC DNA]</scope>
    <source>
        <strain evidence="1">PWHHKU_190912</strain>
    </source>
</reference>
<dbReference type="Proteomes" id="UP001148838">
    <property type="component" value="Unassembled WGS sequence"/>
</dbReference>
<sequence length="271" mass="30806">MHGWQACTADIRLTCDSPSMYHYCAALPVGKDPDITVPFSPFYASSQLCMSSSRLSARLDNGAYDTRRLVHRHGLRKKFGRLVMQLLHISYYFSYHRPVLPVYDSVVDSIDLEITALCMNQEGQAFKYVREKFPKLSDAKVKEGIFVGPQIRELVKDPAFDQVLEGKEKEAWEALKGVIHGFLGNKRDDNYTQLVTMLLQKYHQLGCNMSLKIHFLHSHLAVGMKQCLRIIAGLCVGLLRNSLTRGKLKDDNLMKPHMILFRPSHLSGILP</sequence>
<dbReference type="PANTHER" id="PTHR46114">
    <property type="entry name" value="APPLE DOMAIN-CONTAINING PROTEIN"/>
    <property type="match status" value="1"/>
</dbReference>
<evidence type="ECO:0000313" key="2">
    <source>
        <dbReference type="Proteomes" id="UP001148838"/>
    </source>
</evidence>
<gene>
    <name evidence="1" type="ORF">ANN_22288</name>
</gene>
<proteinExistence type="predicted"/>
<evidence type="ECO:0000313" key="1">
    <source>
        <dbReference type="EMBL" id="KAJ4430079.1"/>
    </source>
</evidence>
<dbReference type="EMBL" id="JAJSOF020000033">
    <property type="protein sequence ID" value="KAJ4430079.1"/>
    <property type="molecule type" value="Genomic_DNA"/>
</dbReference>
<protein>
    <submittedName>
        <fullName evidence="1">Uncharacterized protein</fullName>
    </submittedName>
</protein>
<organism evidence="1 2">
    <name type="scientific">Periplaneta americana</name>
    <name type="common">American cockroach</name>
    <name type="synonym">Blatta americana</name>
    <dbReference type="NCBI Taxonomy" id="6978"/>
    <lineage>
        <taxon>Eukaryota</taxon>
        <taxon>Metazoa</taxon>
        <taxon>Ecdysozoa</taxon>
        <taxon>Arthropoda</taxon>
        <taxon>Hexapoda</taxon>
        <taxon>Insecta</taxon>
        <taxon>Pterygota</taxon>
        <taxon>Neoptera</taxon>
        <taxon>Polyneoptera</taxon>
        <taxon>Dictyoptera</taxon>
        <taxon>Blattodea</taxon>
        <taxon>Blattoidea</taxon>
        <taxon>Blattidae</taxon>
        <taxon>Blattinae</taxon>
        <taxon>Periplaneta</taxon>
    </lineage>
</organism>
<keyword evidence="2" id="KW-1185">Reference proteome</keyword>
<accession>A0ABQ8S7P8</accession>